<sequence>MIQPCSFTSTVDSTKNNFSGTILAPTELHFVRQDSPIPTSPLRFSPSLPHSQNLSHLGQPFIQCQLTQLSSITIVSSSSKRIQLSLLKIRQLDIYVDNHLTVHGIDGVLDHRRRFTVAAVTIRF</sequence>
<dbReference type="EMBL" id="JACXVP010000002">
    <property type="protein sequence ID" value="KAG5624675.1"/>
    <property type="molecule type" value="Genomic_DNA"/>
</dbReference>
<organism evidence="1 2">
    <name type="scientific">Solanum commersonii</name>
    <name type="common">Commerson's wild potato</name>
    <name type="synonym">Commerson's nightshade</name>
    <dbReference type="NCBI Taxonomy" id="4109"/>
    <lineage>
        <taxon>Eukaryota</taxon>
        <taxon>Viridiplantae</taxon>
        <taxon>Streptophyta</taxon>
        <taxon>Embryophyta</taxon>
        <taxon>Tracheophyta</taxon>
        <taxon>Spermatophyta</taxon>
        <taxon>Magnoliopsida</taxon>
        <taxon>eudicotyledons</taxon>
        <taxon>Gunneridae</taxon>
        <taxon>Pentapetalae</taxon>
        <taxon>asterids</taxon>
        <taxon>lamiids</taxon>
        <taxon>Solanales</taxon>
        <taxon>Solanaceae</taxon>
        <taxon>Solanoideae</taxon>
        <taxon>Solaneae</taxon>
        <taxon>Solanum</taxon>
    </lineage>
</organism>
<proteinExistence type="predicted"/>
<evidence type="ECO:0000313" key="1">
    <source>
        <dbReference type="EMBL" id="KAG5624675.1"/>
    </source>
</evidence>
<dbReference type="Proteomes" id="UP000824120">
    <property type="component" value="Chromosome 2"/>
</dbReference>
<dbReference type="OrthoDB" id="2015130at2759"/>
<keyword evidence="2" id="KW-1185">Reference proteome</keyword>
<comment type="caution">
    <text evidence="1">The sequence shown here is derived from an EMBL/GenBank/DDBJ whole genome shotgun (WGS) entry which is preliminary data.</text>
</comment>
<reference evidence="1 2" key="1">
    <citation type="submission" date="2020-09" db="EMBL/GenBank/DDBJ databases">
        <title>De no assembly of potato wild relative species, Solanum commersonii.</title>
        <authorList>
            <person name="Cho K."/>
        </authorList>
    </citation>
    <scope>NUCLEOTIDE SEQUENCE [LARGE SCALE GENOMIC DNA]</scope>
    <source>
        <strain evidence="1">LZ3.2</strain>
        <tissue evidence="1">Leaf</tissue>
    </source>
</reference>
<accession>A0A9J6AK24</accession>
<dbReference type="AlphaFoldDB" id="A0A9J6AK24"/>
<name>A0A9J6AK24_SOLCO</name>
<protein>
    <submittedName>
        <fullName evidence="1">Uncharacterized protein</fullName>
    </submittedName>
</protein>
<gene>
    <name evidence="1" type="ORF">H5410_009893</name>
</gene>
<evidence type="ECO:0000313" key="2">
    <source>
        <dbReference type="Proteomes" id="UP000824120"/>
    </source>
</evidence>